<dbReference type="InterPro" id="IPR025962">
    <property type="entry name" value="SdpI/YhfL"/>
</dbReference>
<dbReference type="EMBL" id="CP041742">
    <property type="protein sequence ID" value="QDQ74563.1"/>
    <property type="molecule type" value="Genomic_DNA"/>
</dbReference>
<protein>
    <submittedName>
        <fullName evidence="2">SdpI family protein</fullName>
    </submittedName>
</protein>
<sequence>MVLRNAVCCGTSAVHCWRRFLEHPVRHPDSLILPVHAAIDVWPSTCELDFSGAWLTIRSSRSRFAGRLNSGVRRHGMKLFLAVEATVLCLVGLSFILKLVPRNRWLGVITSRTKADPAIWYRANREFGIVVLAIGVLAWVAFALPALRVNPVAFAALFLATATAFYTVIRRYAA</sequence>
<dbReference type="Pfam" id="PF13630">
    <property type="entry name" value="SdpI"/>
    <property type="match status" value="1"/>
</dbReference>
<evidence type="ECO:0000313" key="3">
    <source>
        <dbReference type="Proteomes" id="UP000315891"/>
    </source>
</evidence>
<name>A0A516V7R1_9GAMM</name>
<keyword evidence="1" id="KW-1133">Transmembrane helix</keyword>
<feature type="transmembrane region" description="Helical" evidence="1">
    <location>
        <begin position="127"/>
        <end position="146"/>
    </location>
</feature>
<organism evidence="2 3">
    <name type="scientific">Pseudoluteimonas lycopersici</name>
    <dbReference type="NCBI Taxonomy" id="1324796"/>
    <lineage>
        <taxon>Bacteria</taxon>
        <taxon>Pseudomonadati</taxon>
        <taxon>Pseudomonadota</taxon>
        <taxon>Gammaproteobacteria</taxon>
        <taxon>Lysobacterales</taxon>
        <taxon>Lysobacteraceae</taxon>
        <taxon>Pseudoluteimonas</taxon>
    </lineage>
</organism>
<feature type="transmembrane region" description="Helical" evidence="1">
    <location>
        <begin position="79"/>
        <end position="100"/>
    </location>
</feature>
<evidence type="ECO:0000256" key="1">
    <source>
        <dbReference type="SAM" id="Phobius"/>
    </source>
</evidence>
<dbReference type="Proteomes" id="UP000315891">
    <property type="component" value="Chromosome"/>
</dbReference>
<keyword evidence="3" id="KW-1185">Reference proteome</keyword>
<gene>
    <name evidence="2" type="ORF">FNZ56_12065</name>
</gene>
<accession>A0A516V7R1</accession>
<keyword evidence="1" id="KW-0812">Transmembrane</keyword>
<dbReference type="AlphaFoldDB" id="A0A516V7R1"/>
<keyword evidence="1" id="KW-0472">Membrane</keyword>
<dbReference type="OrthoDB" id="9035280at2"/>
<evidence type="ECO:0000313" key="2">
    <source>
        <dbReference type="EMBL" id="QDQ74563.1"/>
    </source>
</evidence>
<feature type="transmembrane region" description="Helical" evidence="1">
    <location>
        <begin position="152"/>
        <end position="169"/>
    </location>
</feature>
<reference evidence="2 3" key="1">
    <citation type="submission" date="2019-07" db="EMBL/GenBank/DDBJ databases">
        <title>Lysobacter weifangensis sp. nov., isolated from bensulfuron-methyl contaminated farmland soil.</title>
        <authorList>
            <person name="Zhao H."/>
        </authorList>
    </citation>
    <scope>NUCLEOTIDE SEQUENCE [LARGE SCALE GENOMIC DNA]</scope>
    <source>
        <strain evidence="2 3">CC-Bw-6</strain>
    </source>
</reference>
<proteinExistence type="predicted"/>